<keyword evidence="3" id="KW-1185">Reference proteome</keyword>
<dbReference type="EMBL" id="CAUYUJ010018969">
    <property type="protein sequence ID" value="CAK0887664.1"/>
    <property type="molecule type" value="Genomic_DNA"/>
</dbReference>
<protein>
    <submittedName>
        <fullName evidence="2">Uncharacterized protein</fullName>
    </submittedName>
</protein>
<feature type="compositionally biased region" description="Low complexity" evidence="1">
    <location>
        <begin position="126"/>
        <end position="135"/>
    </location>
</feature>
<dbReference type="Proteomes" id="UP001189429">
    <property type="component" value="Unassembled WGS sequence"/>
</dbReference>
<name>A0ABN9WM45_9DINO</name>
<gene>
    <name evidence="2" type="ORF">PCOR1329_LOCUS68653</name>
</gene>
<accession>A0ABN9WM45</accession>
<feature type="non-terminal residue" evidence="2">
    <location>
        <position position="1"/>
    </location>
</feature>
<feature type="region of interest" description="Disordered" evidence="1">
    <location>
        <begin position="27"/>
        <end position="142"/>
    </location>
</feature>
<evidence type="ECO:0000313" key="2">
    <source>
        <dbReference type="EMBL" id="CAK0887664.1"/>
    </source>
</evidence>
<comment type="caution">
    <text evidence="2">The sequence shown here is derived from an EMBL/GenBank/DDBJ whole genome shotgun (WGS) entry which is preliminary data.</text>
</comment>
<feature type="non-terminal residue" evidence="2">
    <location>
        <position position="142"/>
    </location>
</feature>
<proteinExistence type="predicted"/>
<feature type="compositionally biased region" description="Low complexity" evidence="1">
    <location>
        <begin position="64"/>
        <end position="94"/>
    </location>
</feature>
<sequence>RESLEWISSEHFAGGCRVWFELFGRRRREGGGHDQPAARAAAGLPRARPRLQGPRRPAPDPRGRPAMAAGPAVARAAGCGPLAQAQGAPPARGLLGRRRGRGASLLAPRRRRGARPRAGPRRRRPLVGAGAVRAGARPRRRR</sequence>
<feature type="compositionally biased region" description="Low complexity" evidence="1">
    <location>
        <begin position="37"/>
        <end position="55"/>
    </location>
</feature>
<reference evidence="2" key="1">
    <citation type="submission" date="2023-10" db="EMBL/GenBank/DDBJ databases">
        <authorList>
            <person name="Chen Y."/>
            <person name="Shah S."/>
            <person name="Dougan E. K."/>
            <person name="Thang M."/>
            <person name="Chan C."/>
        </authorList>
    </citation>
    <scope>NUCLEOTIDE SEQUENCE [LARGE SCALE GENOMIC DNA]</scope>
</reference>
<organism evidence="2 3">
    <name type="scientific">Prorocentrum cordatum</name>
    <dbReference type="NCBI Taxonomy" id="2364126"/>
    <lineage>
        <taxon>Eukaryota</taxon>
        <taxon>Sar</taxon>
        <taxon>Alveolata</taxon>
        <taxon>Dinophyceae</taxon>
        <taxon>Prorocentrales</taxon>
        <taxon>Prorocentraceae</taxon>
        <taxon>Prorocentrum</taxon>
    </lineage>
</organism>
<evidence type="ECO:0000313" key="3">
    <source>
        <dbReference type="Proteomes" id="UP001189429"/>
    </source>
</evidence>
<feature type="compositionally biased region" description="Basic residues" evidence="1">
    <location>
        <begin position="108"/>
        <end position="125"/>
    </location>
</feature>
<evidence type="ECO:0000256" key="1">
    <source>
        <dbReference type="SAM" id="MobiDB-lite"/>
    </source>
</evidence>